<proteinExistence type="inferred from homology"/>
<dbReference type="GO" id="GO:0009294">
    <property type="term" value="P:DNA-mediated transformation"/>
    <property type="evidence" value="ECO:0007669"/>
    <property type="project" value="InterPro"/>
</dbReference>
<dbReference type="AlphaFoldDB" id="A0A1I7MTC3"/>
<evidence type="ECO:0000259" key="3">
    <source>
        <dbReference type="Pfam" id="PF02481"/>
    </source>
</evidence>
<dbReference type="PANTHER" id="PTHR43022">
    <property type="entry name" value="PROTEIN SMF"/>
    <property type="match status" value="1"/>
</dbReference>
<dbReference type="RefSeq" id="WP_091699729.1">
    <property type="nucleotide sequence ID" value="NZ_FPCG01000023.1"/>
</dbReference>
<dbReference type="Pfam" id="PF02481">
    <property type="entry name" value="DNA_processg_A"/>
    <property type="match status" value="1"/>
</dbReference>
<dbReference type="OrthoDB" id="9785707at2"/>
<evidence type="ECO:0000256" key="1">
    <source>
        <dbReference type="ARBA" id="ARBA00006525"/>
    </source>
</evidence>
<dbReference type="InterPro" id="IPR057666">
    <property type="entry name" value="DrpA_SLOG"/>
</dbReference>
<evidence type="ECO:0000256" key="2">
    <source>
        <dbReference type="SAM" id="MobiDB-lite"/>
    </source>
</evidence>
<keyword evidence="5" id="KW-1185">Reference proteome</keyword>
<organism evidence="4 5">
    <name type="scientific">Micrococcus terreus</name>
    <dbReference type="NCBI Taxonomy" id="574650"/>
    <lineage>
        <taxon>Bacteria</taxon>
        <taxon>Bacillati</taxon>
        <taxon>Actinomycetota</taxon>
        <taxon>Actinomycetes</taxon>
        <taxon>Micrococcales</taxon>
        <taxon>Micrococcaceae</taxon>
        <taxon>Micrococcus</taxon>
    </lineage>
</organism>
<accession>A0A1I7MTC3</accession>
<dbReference type="STRING" id="574650.SAMN04487966_1232"/>
<evidence type="ECO:0000313" key="5">
    <source>
        <dbReference type="Proteomes" id="UP000198881"/>
    </source>
</evidence>
<feature type="domain" description="Smf/DprA SLOG" evidence="3">
    <location>
        <begin position="89"/>
        <end position="297"/>
    </location>
</feature>
<dbReference type="Proteomes" id="UP000198881">
    <property type="component" value="Unassembled WGS sequence"/>
</dbReference>
<dbReference type="SUPFAM" id="SSF102405">
    <property type="entry name" value="MCP/YpsA-like"/>
    <property type="match status" value="1"/>
</dbReference>
<name>A0A1I7MTC3_9MICC</name>
<gene>
    <name evidence="4" type="ORF">SAMN04487966_1232</name>
</gene>
<dbReference type="Gene3D" id="3.40.50.450">
    <property type="match status" value="1"/>
</dbReference>
<sequence length="330" mass="34801">MSGVAGLGVDERRARVVLSLLAEPDDATTGRLLQQRGAVETLRLLDSDAAVPGLSRVDAQVWRDRFSPQEVERLSERLRTVENGGFATLIAGDVEWPRALDDLGERAPYVLFVRGATSFLARPLEDLVTVTGSRASTSYGERVASELAGDLASRERLLVAGGAFGVEGAVHRGALAAGGDTIAVLAGGVDRLYPRGHHDLLNQVADVGALVSELPPGAVPTRHRFLARNRLLAALSGTTVIVEAAARSGALGVAREAHRLGRDVAAVPGPVTSVSSIGTHELLRAGTARLVASANDVEHLPPQHLQERAELSADFQRRNAPVSESPGRSM</sequence>
<dbReference type="InterPro" id="IPR003488">
    <property type="entry name" value="DprA"/>
</dbReference>
<dbReference type="EMBL" id="FPCG01000023">
    <property type="protein sequence ID" value="SFV25164.1"/>
    <property type="molecule type" value="Genomic_DNA"/>
</dbReference>
<dbReference type="PANTHER" id="PTHR43022:SF1">
    <property type="entry name" value="PROTEIN SMF"/>
    <property type="match status" value="1"/>
</dbReference>
<protein>
    <submittedName>
        <fullName evidence="4">DNA processing protein</fullName>
    </submittedName>
</protein>
<evidence type="ECO:0000313" key="4">
    <source>
        <dbReference type="EMBL" id="SFV25164.1"/>
    </source>
</evidence>
<comment type="similarity">
    <text evidence="1">Belongs to the DprA/Smf family.</text>
</comment>
<reference evidence="4 5" key="1">
    <citation type="submission" date="2016-10" db="EMBL/GenBank/DDBJ databases">
        <authorList>
            <person name="de Groot N.N."/>
        </authorList>
    </citation>
    <scope>NUCLEOTIDE SEQUENCE [LARGE SCALE GENOMIC DNA]</scope>
    <source>
        <strain evidence="4 5">CGMCC 1.7054</strain>
    </source>
</reference>
<feature type="region of interest" description="Disordered" evidence="2">
    <location>
        <begin position="309"/>
        <end position="330"/>
    </location>
</feature>